<proteinExistence type="predicted"/>
<evidence type="ECO:0000313" key="2">
    <source>
        <dbReference type="Proteomes" id="UP001152523"/>
    </source>
</evidence>
<sequence length="112" mass="12603">MEKVLFNQYFQFYLYVYFLALSRDIIFGGEVSLARSIFPVITSRVFLCASKRFVLASLSIMNQDFFCIDIEANRPPPEPPPIQEDDIGWIAFFPVAGQIGTISALDSLPVTG</sequence>
<feature type="non-terminal residue" evidence="1">
    <location>
        <position position="112"/>
    </location>
</feature>
<evidence type="ECO:0000313" key="1">
    <source>
        <dbReference type="EMBL" id="CAH9127704.1"/>
    </source>
</evidence>
<protein>
    <submittedName>
        <fullName evidence="1">Uncharacterized protein</fullName>
    </submittedName>
</protein>
<dbReference type="EMBL" id="CAMAPF010000948">
    <property type="protein sequence ID" value="CAH9127704.1"/>
    <property type="molecule type" value="Genomic_DNA"/>
</dbReference>
<comment type="caution">
    <text evidence="1">The sequence shown here is derived from an EMBL/GenBank/DDBJ whole genome shotgun (WGS) entry which is preliminary data.</text>
</comment>
<gene>
    <name evidence="1" type="ORF">CEPIT_LOCUS28528</name>
</gene>
<organism evidence="1 2">
    <name type="scientific">Cuscuta epithymum</name>
    <dbReference type="NCBI Taxonomy" id="186058"/>
    <lineage>
        <taxon>Eukaryota</taxon>
        <taxon>Viridiplantae</taxon>
        <taxon>Streptophyta</taxon>
        <taxon>Embryophyta</taxon>
        <taxon>Tracheophyta</taxon>
        <taxon>Spermatophyta</taxon>
        <taxon>Magnoliopsida</taxon>
        <taxon>eudicotyledons</taxon>
        <taxon>Gunneridae</taxon>
        <taxon>Pentapetalae</taxon>
        <taxon>asterids</taxon>
        <taxon>lamiids</taxon>
        <taxon>Solanales</taxon>
        <taxon>Convolvulaceae</taxon>
        <taxon>Cuscuteae</taxon>
        <taxon>Cuscuta</taxon>
        <taxon>Cuscuta subgen. Cuscuta</taxon>
    </lineage>
</organism>
<dbReference type="AlphaFoldDB" id="A0AAV0EWQ1"/>
<accession>A0AAV0EWQ1</accession>
<dbReference type="Proteomes" id="UP001152523">
    <property type="component" value="Unassembled WGS sequence"/>
</dbReference>
<reference evidence="1" key="1">
    <citation type="submission" date="2022-07" db="EMBL/GenBank/DDBJ databases">
        <authorList>
            <person name="Macas J."/>
            <person name="Novak P."/>
            <person name="Neumann P."/>
        </authorList>
    </citation>
    <scope>NUCLEOTIDE SEQUENCE</scope>
</reference>
<keyword evidence="2" id="KW-1185">Reference proteome</keyword>
<name>A0AAV0EWQ1_9ASTE</name>